<protein>
    <submittedName>
        <fullName evidence="5">LysR family transcriptional regulator</fullName>
    </submittedName>
</protein>
<dbReference type="PANTHER" id="PTHR30126:SF2">
    <property type="entry name" value="HTH-TYPE TRANSCRIPTIONAL REGULATOR YJIE"/>
    <property type="match status" value="1"/>
</dbReference>
<geneLocation type="plasmid" evidence="5 6">
    <name>unnamed2</name>
</geneLocation>
<sequence>MDHGWLEDFLAAADCLHFARAAERRHMTQSAMSRRIQSLETWVGVSLFSRDLHQLVECAPAGGQDEAIWLTPCRRALQE</sequence>
<keyword evidence="6" id="KW-1185">Reference proteome</keyword>
<accession>A0A6M8HZM4</accession>
<comment type="similarity">
    <text evidence="1">Belongs to the LysR transcriptional regulatory family.</text>
</comment>
<dbReference type="InterPro" id="IPR000847">
    <property type="entry name" value="LysR_HTH_N"/>
</dbReference>
<dbReference type="GO" id="GO:0000976">
    <property type="term" value="F:transcription cis-regulatory region binding"/>
    <property type="evidence" value="ECO:0007669"/>
    <property type="project" value="TreeGrafter"/>
</dbReference>
<reference evidence="5 6" key="1">
    <citation type="journal article" date="2014" name="World J. Microbiol. Biotechnol.">
        <title>Biodiversity and physiological characteristics of Antarctic and Arctic lichens-associated bacteria.</title>
        <authorList>
            <person name="Lee Y.M."/>
            <person name="Kim E.H."/>
            <person name="Lee H.K."/>
            <person name="Hong S.G."/>
        </authorList>
    </citation>
    <scope>NUCLEOTIDE SEQUENCE [LARGE SCALE GENOMIC DNA]</scope>
    <source>
        <strain evidence="5 6">PAMC 26569</strain>
        <plasmid evidence="5">unnamed2</plasmid>
    </source>
</reference>
<keyword evidence="2" id="KW-0805">Transcription regulation</keyword>
<keyword evidence="5" id="KW-0614">Plasmid</keyword>
<name>A0A6M8HZM4_9PROT</name>
<dbReference type="SUPFAM" id="SSF46785">
    <property type="entry name" value="Winged helix' DNA-binding domain"/>
    <property type="match status" value="1"/>
</dbReference>
<dbReference type="InterPro" id="IPR036390">
    <property type="entry name" value="WH_DNA-bd_sf"/>
</dbReference>
<dbReference type="EMBL" id="CP053710">
    <property type="protein sequence ID" value="QKE93541.1"/>
    <property type="molecule type" value="Genomic_DNA"/>
</dbReference>
<dbReference type="PRINTS" id="PR00039">
    <property type="entry name" value="HTHLYSR"/>
</dbReference>
<dbReference type="InterPro" id="IPR036388">
    <property type="entry name" value="WH-like_DNA-bd_sf"/>
</dbReference>
<evidence type="ECO:0000256" key="1">
    <source>
        <dbReference type="ARBA" id="ARBA00009437"/>
    </source>
</evidence>
<dbReference type="AlphaFoldDB" id="A0A6M8HZM4"/>
<dbReference type="Gene3D" id="1.10.10.10">
    <property type="entry name" value="Winged helix-like DNA-binding domain superfamily/Winged helix DNA-binding domain"/>
    <property type="match status" value="1"/>
</dbReference>
<gene>
    <name evidence="5" type="ORF">HN018_25700</name>
</gene>
<dbReference type="PANTHER" id="PTHR30126">
    <property type="entry name" value="HTH-TYPE TRANSCRIPTIONAL REGULATOR"/>
    <property type="match status" value="1"/>
</dbReference>
<dbReference type="RefSeq" id="WP_171837837.1">
    <property type="nucleotide sequence ID" value="NZ_CP053710.1"/>
</dbReference>
<dbReference type="Pfam" id="PF00126">
    <property type="entry name" value="HTH_1"/>
    <property type="match status" value="1"/>
</dbReference>
<dbReference type="PROSITE" id="PS50931">
    <property type="entry name" value="HTH_LYSR"/>
    <property type="match status" value="1"/>
</dbReference>
<evidence type="ECO:0000313" key="5">
    <source>
        <dbReference type="EMBL" id="QKE93541.1"/>
    </source>
</evidence>
<evidence type="ECO:0000256" key="3">
    <source>
        <dbReference type="ARBA" id="ARBA00023163"/>
    </source>
</evidence>
<dbReference type="Proteomes" id="UP000500767">
    <property type="component" value="Plasmid unnamed2"/>
</dbReference>
<proteinExistence type="inferred from homology"/>
<dbReference type="KEGG" id="lck:HN018_25700"/>
<evidence type="ECO:0000256" key="2">
    <source>
        <dbReference type="ARBA" id="ARBA00023015"/>
    </source>
</evidence>
<evidence type="ECO:0000313" key="6">
    <source>
        <dbReference type="Proteomes" id="UP000500767"/>
    </source>
</evidence>
<keyword evidence="3" id="KW-0804">Transcription</keyword>
<organism evidence="5 6">
    <name type="scientific">Lichenicola cladoniae</name>
    <dbReference type="NCBI Taxonomy" id="1484109"/>
    <lineage>
        <taxon>Bacteria</taxon>
        <taxon>Pseudomonadati</taxon>
        <taxon>Pseudomonadota</taxon>
        <taxon>Alphaproteobacteria</taxon>
        <taxon>Acetobacterales</taxon>
        <taxon>Acetobacteraceae</taxon>
        <taxon>Lichenicola</taxon>
    </lineage>
</organism>
<dbReference type="GO" id="GO:0003700">
    <property type="term" value="F:DNA-binding transcription factor activity"/>
    <property type="evidence" value="ECO:0007669"/>
    <property type="project" value="InterPro"/>
</dbReference>
<evidence type="ECO:0000259" key="4">
    <source>
        <dbReference type="PROSITE" id="PS50931"/>
    </source>
</evidence>
<feature type="domain" description="HTH lysR-type" evidence="4">
    <location>
        <begin position="1"/>
        <end position="51"/>
    </location>
</feature>